<evidence type="ECO:0000256" key="7">
    <source>
        <dbReference type="ARBA" id="ARBA00022574"/>
    </source>
</evidence>
<dbReference type="EMBL" id="CP120631">
    <property type="protein sequence ID" value="WEW61888.1"/>
    <property type="molecule type" value="Genomic_DNA"/>
</dbReference>
<dbReference type="InterPro" id="IPR036322">
    <property type="entry name" value="WD40_repeat_dom_sf"/>
</dbReference>
<feature type="domain" description="ETS" evidence="12">
    <location>
        <begin position="395"/>
        <end position="475"/>
    </location>
</feature>
<sequence>MVSITTEYISVGGNRHPAAADWHQHSGLVAFGADNNVALWDPADRYNCGVYALLVGHTDKVNAVKFYTPTNGDSRRPLLISGSADRAIRVWMPSGSSPLTFTLAATLQAHENSINCLAVAERADIVVSGAADGTIKTWKITENEGGEIKISLLEAIPINPRFFPLTLALRELSSGSSGEGLVLAVGGTRNIVQIYVAPNTSTEARFELKATLTGHEGWIRSLAFTKVELPGSQDFLLASASQDKYIRLWRVHGGDTVSTASPRVEDAVLGAMQPTLSNKAHTFEANGINHSITFEALLFGHEDWVYSIAWNPNPHKLQLMSSSADNSLVIWESDPVSGVWYSGSRMGEISVQKGSTTATGSAGGFWIGLWSPDGNVVISLGRTGSWRSWRYDSDADAWAQIIGITGHVRSVNDIVWEPSGGYLLSTSGDQTTRLHASWRHNGYQSWHEFSRPQIHGYDLNCIASLGSTRFVSAADEKLLRVFDETKSVAQLLEQLSGLEQTSQEELAEAANIPVLGLSNKAVDEADIDGEDDNEANGMEGDLTTQAVSLDLDHPPLEDHLARHTLWPEHEKLYGHGYEISAVAASNDRSLIATACKASSIDHAVIRLYDTETWREIRPPLAAHSLTITSLRFSSDDRYFLSVGRDRQWAVFERDSIDKALYRLFASNLKAHSRMILSASWAPLLTIRNFATAGRDKSVKIWAQEGANFTCKSTITVTRPVTAIDFLPVPMGGKIHLAVGDDSGEISVHEIAADGLAPEKSVTIRKLESPSKAITQLSWRPISTAGRKDEASRYQLAVASEDSSVRIYNIDNLST</sequence>
<evidence type="ECO:0000256" key="8">
    <source>
        <dbReference type="ARBA" id="ARBA00022694"/>
    </source>
</evidence>
<dbReference type="GO" id="GO:0002098">
    <property type="term" value="P:tRNA wobble uridine modification"/>
    <property type="evidence" value="ECO:0007669"/>
    <property type="project" value="InterPro"/>
</dbReference>
<dbReference type="Proteomes" id="UP001219355">
    <property type="component" value="Chromosome 5"/>
</dbReference>
<dbReference type="FunFam" id="2.130.10.10:FF:000400">
    <property type="entry name" value="Elongator acetyltransferase complex subunit 2"/>
    <property type="match status" value="1"/>
</dbReference>
<evidence type="ECO:0000256" key="3">
    <source>
        <dbReference type="ARBA" id="ARBA00005043"/>
    </source>
</evidence>
<keyword evidence="8" id="KW-0819">tRNA processing</keyword>
<dbReference type="GO" id="GO:0005634">
    <property type="term" value="C:nucleus"/>
    <property type="evidence" value="ECO:0007669"/>
    <property type="project" value="UniProtKB-SubCell"/>
</dbReference>
<dbReference type="GO" id="GO:0043565">
    <property type="term" value="F:sequence-specific DNA binding"/>
    <property type="evidence" value="ECO:0007669"/>
    <property type="project" value="InterPro"/>
</dbReference>
<gene>
    <name evidence="13" type="primary">ELP2_2</name>
    <name evidence="13" type="ORF">PRK78_007385</name>
</gene>
<dbReference type="InterPro" id="IPR000418">
    <property type="entry name" value="Ets_dom"/>
</dbReference>
<evidence type="ECO:0000256" key="1">
    <source>
        <dbReference type="ARBA" id="ARBA00004123"/>
    </source>
</evidence>
<keyword evidence="6" id="KW-0963">Cytoplasm</keyword>
<evidence type="ECO:0000256" key="9">
    <source>
        <dbReference type="ARBA" id="ARBA00022737"/>
    </source>
</evidence>
<feature type="repeat" description="WD" evidence="11">
    <location>
        <begin position="298"/>
        <end position="332"/>
    </location>
</feature>
<evidence type="ECO:0000256" key="4">
    <source>
        <dbReference type="ARBA" id="ARBA00005881"/>
    </source>
</evidence>
<dbReference type="InterPro" id="IPR015943">
    <property type="entry name" value="WD40/YVTN_repeat-like_dom_sf"/>
</dbReference>
<dbReference type="SMART" id="SM00320">
    <property type="entry name" value="WD40"/>
    <property type="match status" value="13"/>
</dbReference>
<evidence type="ECO:0000313" key="13">
    <source>
        <dbReference type="EMBL" id="WEW61888.1"/>
    </source>
</evidence>
<dbReference type="Gene3D" id="2.130.10.10">
    <property type="entry name" value="YVTN repeat-like/Quinoprotein amine dehydrogenase"/>
    <property type="match status" value="4"/>
</dbReference>
<dbReference type="PROSITE" id="PS50294">
    <property type="entry name" value="WD_REPEATS_REGION"/>
    <property type="match status" value="2"/>
</dbReference>
<dbReference type="GO" id="GO:0033588">
    <property type="term" value="C:elongator holoenzyme complex"/>
    <property type="evidence" value="ECO:0007669"/>
    <property type="project" value="InterPro"/>
</dbReference>
<evidence type="ECO:0000256" key="10">
    <source>
        <dbReference type="ARBA" id="ARBA00023242"/>
    </source>
</evidence>
<dbReference type="GO" id="GO:0003700">
    <property type="term" value="F:DNA-binding transcription factor activity"/>
    <property type="evidence" value="ECO:0007669"/>
    <property type="project" value="InterPro"/>
</dbReference>
<evidence type="ECO:0000256" key="5">
    <source>
        <dbReference type="ARBA" id="ARBA00020267"/>
    </source>
</evidence>
<keyword evidence="9" id="KW-0677">Repeat</keyword>
<feature type="repeat" description="WD" evidence="11">
    <location>
        <begin position="668"/>
        <end position="701"/>
    </location>
</feature>
<dbReference type="InterPro" id="IPR020472">
    <property type="entry name" value="WD40_PAC1"/>
</dbReference>
<dbReference type="SUPFAM" id="SSF50998">
    <property type="entry name" value="Quinoprotein alcohol dehydrogenase-like"/>
    <property type="match status" value="1"/>
</dbReference>
<dbReference type="InterPro" id="IPR011047">
    <property type="entry name" value="Quinoprotein_ADH-like_sf"/>
</dbReference>
<comment type="similarity">
    <text evidence="4">Belongs to the WD repeat ELP2 family.</text>
</comment>
<feature type="repeat" description="WD" evidence="11">
    <location>
        <begin position="107"/>
        <end position="144"/>
    </location>
</feature>
<proteinExistence type="inferred from homology"/>
<dbReference type="PANTHER" id="PTHR44111:SF1">
    <property type="entry name" value="ELONGATOR COMPLEX PROTEIN 2"/>
    <property type="match status" value="1"/>
</dbReference>
<dbReference type="PROSITE" id="PS50082">
    <property type="entry name" value="WD_REPEATS_2"/>
    <property type="match status" value="6"/>
</dbReference>
<evidence type="ECO:0000256" key="6">
    <source>
        <dbReference type="ARBA" id="ARBA00022490"/>
    </source>
</evidence>
<dbReference type="InterPro" id="IPR001680">
    <property type="entry name" value="WD40_rpt"/>
</dbReference>
<dbReference type="GO" id="GO:0005737">
    <property type="term" value="C:cytoplasm"/>
    <property type="evidence" value="ECO:0007669"/>
    <property type="project" value="UniProtKB-SubCell"/>
</dbReference>
<evidence type="ECO:0000313" key="14">
    <source>
        <dbReference type="Proteomes" id="UP001219355"/>
    </source>
</evidence>
<dbReference type="PANTHER" id="PTHR44111">
    <property type="entry name" value="ELONGATOR COMPLEX PROTEIN 2"/>
    <property type="match status" value="1"/>
</dbReference>
<comment type="pathway">
    <text evidence="3">tRNA modification; 5-methoxycarbonylmethyl-2-thiouridine-tRNA biosynthesis.</text>
</comment>
<dbReference type="PROSITE" id="PS50061">
    <property type="entry name" value="ETS_DOMAIN_3"/>
    <property type="match status" value="1"/>
</dbReference>
<name>A0AAF0ILM5_9EURO</name>
<evidence type="ECO:0000256" key="2">
    <source>
        <dbReference type="ARBA" id="ARBA00004496"/>
    </source>
</evidence>
<dbReference type="PRINTS" id="PR00320">
    <property type="entry name" value="GPROTEINBRPT"/>
</dbReference>
<feature type="repeat" description="WD" evidence="11">
    <location>
        <begin position="404"/>
        <end position="434"/>
    </location>
</feature>
<keyword evidence="10" id="KW-0539">Nucleus</keyword>
<evidence type="ECO:0000259" key="12">
    <source>
        <dbReference type="PROSITE" id="PS50061"/>
    </source>
</evidence>
<feature type="repeat" description="WD" evidence="11">
    <location>
        <begin position="54"/>
        <end position="91"/>
    </location>
</feature>
<comment type="subcellular location">
    <subcellularLocation>
        <location evidence="2">Cytoplasm</location>
    </subcellularLocation>
    <subcellularLocation>
        <location evidence="1">Nucleus</location>
    </subcellularLocation>
</comment>
<evidence type="ECO:0000256" key="11">
    <source>
        <dbReference type="PROSITE-ProRule" id="PRU00221"/>
    </source>
</evidence>
<feature type="repeat" description="WD" evidence="11">
    <location>
        <begin position="212"/>
        <end position="259"/>
    </location>
</feature>
<keyword evidence="14" id="KW-1185">Reference proteome</keyword>
<protein>
    <recommendedName>
        <fullName evidence="5">Elongator complex protein 2</fullName>
    </recommendedName>
</protein>
<organism evidence="13 14">
    <name type="scientific">Emydomyces testavorans</name>
    <dbReference type="NCBI Taxonomy" id="2070801"/>
    <lineage>
        <taxon>Eukaryota</taxon>
        <taxon>Fungi</taxon>
        <taxon>Dikarya</taxon>
        <taxon>Ascomycota</taxon>
        <taxon>Pezizomycotina</taxon>
        <taxon>Eurotiomycetes</taxon>
        <taxon>Eurotiomycetidae</taxon>
        <taxon>Onygenales</taxon>
        <taxon>Nannizziopsiaceae</taxon>
        <taxon>Emydomyces</taxon>
    </lineage>
</organism>
<reference evidence="13" key="1">
    <citation type="submission" date="2023-03" db="EMBL/GenBank/DDBJ databases">
        <title>Emydomyces testavorans Genome Sequence.</title>
        <authorList>
            <person name="Hoyer L."/>
        </authorList>
    </citation>
    <scope>NUCLEOTIDE SEQUENCE</scope>
    <source>
        <strain evidence="13">16-2883</strain>
    </source>
</reference>
<dbReference type="Pfam" id="PF00400">
    <property type="entry name" value="WD40"/>
    <property type="match status" value="7"/>
</dbReference>
<dbReference type="AlphaFoldDB" id="A0AAF0ILM5"/>
<dbReference type="InterPro" id="IPR037289">
    <property type="entry name" value="Elp2"/>
</dbReference>
<accession>A0AAF0ILM5</accession>
<keyword evidence="7 11" id="KW-0853">WD repeat</keyword>
<dbReference type="SUPFAM" id="SSF50978">
    <property type="entry name" value="WD40 repeat-like"/>
    <property type="match status" value="1"/>
</dbReference>